<dbReference type="PANTHER" id="PTHR11803">
    <property type="entry name" value="2-IMINOBUTANOATE/2-IMINOPROPANOATE DEAMINASE RIDA"/>
    <property type="match status" value="1"/>
</dbReference>
<dbReference type="eggNOG" id="COG0251">
    <property type="taxonomic scope" value="Bacteria"/>
</dbReference>
<dbReference type="Proteomes" id="UP000002892">
    <property type="component" value="Chromosome"/>
</dbReference>
<protein>
    <submittedName>
        <fullName evidence="2">Endoribonuclease L-PSP</fullName>
    </submittedName>
</protein>
<dbReference type="InterPro" id="IPR019897">
    <property type="entry name" value="RidA_CS"/>
</dbReference>
<sequence>MMSKQTLNTQKAPAAIGPYAQGIKAGNLIFTSGQLPINPETGELATDIEGATRQSLDNVKAILESSGASMEKIVKTVVFLRDMNDFAAMNAIYAGYFPNDPPARSAVQVARLPKDAIIEIEAIALAD</sequence>
<organism evidence="2 3">
    <name type="scientific">Desulfosporosinus acidiphilus (strain DSM 22704 / JCM 16185 / SJ4)</name>
    <dbReference type="NCBI Taxonomy" id="646529"/>
    <lineage>
        <taxon>Bacteria</taxon>
        <taxon>Bacillati</taxon>
        <taxon>Bacillota</taxon>
        <taxon>Clostridia</taxon>
        <taxon>Eubacteriales</taxon>
        <taxon>Desulfitobacteriaceae</taxon>
        <taxon>Desulfosporosinus</taxon>
    </lineage>
</organism>
<dbReference type="Gene3D" id="3.30.1330.40">
    <property type="entry name" value="RutC-like"/>
    <property type="match status" value="1"/>
</dbReference>
<dbReference type="InterPro" id="IPR006175">
    <property type="entry name" value="YjgF/YER057c/UK114"/>
</dbReference>
<dbReference type="NCBIfam" id="TIGR00004">
    <property type="entry name" value="Rid family detoxifying hydrolase"/>
    <property type="match status" value="1"/>
</dbReference>
<dbReference type="AlphaFoldDB" id="I4D1V7"/>
<dbReference type="GO" id="GO:0019239">
    <property type="term" value="F:deaminase activity"/>
    <property type="evidence" value="ECO:0007669"/>
    <property type="project" value="TreeGrafter"/>
</dbReference>
<gene>
    <name evidence="2" type="ordered locus">Desaci_0720</name>
</gene>
<dbReference type="HOGENOM" id="CLU_100715_7_1_9"/>
<dbReference type="Pfam" id="PF01042">
    <property type="entry name" value="Ribonuc_L-PSP"/>
    <property type="match status" value="1"/>
</dbReference>
<evidence type="ECO:0000313" key="2">
    <source>
        <dbReference type="EMBL" id="AFM39781.1"/>
    </source>
</evidence>
<dbReference type="PROSITE" id="PS01094">
    <property type="entry name" value="UPF0076"/>
    <property type="match status" value="1"/>
</dbReference>
<name>I4D1V7_DESAJ</name>
<dbReference type="SUPFAM" id="SSF55298">
    <property type="entry name" value="YjgF-like"/>
    <property type="match status" value="1"/>
</dbReference>
<evidence type="ECO:0000313" key="3">
    <source>
        <dbReference type="Proteomes" id="UP000002892"/>
    </source>
</evidence>
<dbReference type="KEGG" id="dai:Desaci_0720"/>
<dbReference type="FunFam" id="3.30.1330.40:FF:000001">
    <property type="entry name" value="L-PSP family endoribonuclease"/>
    <property type="match status" value="1"/>
</dbReference>
<dbReference type="EMBL" id="CP003639">
    <property type="protein sequence ID" value="AFM39781.1"/>
    <property type="molecule type" value="Genomic_DNA"/>
</dbReference>
<evidence type="ECO:0000256" key="1">
    <source>
        <dbReference type="ARBA" id="ARBA00010552"/>
    </source>
</evidence>
<dbReference type="STRING" id="646529.Desaci_0720"/>
<keyword evidence="3" id="KW-1185">Reference proteome</keyword>
<dbReference type="CDD" id="cd00448">
    <property type="entry name" value="YjgF_YER057c_UK114_family"/>
    <property type="match status" value="1"/>
</dbReference>
<proteinExistence type="inferred from homology"/>
<reference evidence="2 3" key="1">
    <citation type="journal article" date="2012" name="J. Bacteriol.">
        <title>Complete genome sequences of Desulfosporosinus orientis DSM765T, Desulfosporosinus youngiae DSM17734T, Desulfosporosinus meridiei DSM13257T, and Desulfosporosinus acidiphilus DSM22704T.</title>
        <authorList>
            <person name="Pester M."/>
            <person name="Brambilla E."/>
            <person name="Alazard D."/>
            <person name="Rattei T."/>
            <person name="Weinmaier T."/>
            <person name="Han J."/>
            <person name="Lucas S."/>
            <person name="Lapidus A."/>
            <person name="Cheng J.F."/>
            <person name="Goodwin L."/>
            <person name="Pitluck S."/>
            <person name="Peters L."/>
            <person name="Ovchinnikova G."/>
            <person name="Teshima H."/>
            <person name="Detter J.C."/>
            <person name="Han C.S."/>
            <person name="Tapia R."/>
            <person name="Land M.L."/>
            <person name="Hauser L."/>
            <person name="Kyrpides N.C."/>
            <person name="Ivanova N.N."/>
            <person name="Pagani I."/>
            <person name="Huntmann M."/>
            <person name="Wei C.L."/>
            <person name="Davenport K.W."/>
            <person name="Daligault H."/>
            <person name="Chain P.S."/>
            <person name="Chen A."/>
            <person name="Mavromatis K."/>
            <person name="Markowitz V."/>
            <person name="Szeto E."/>
            <person name="Mikhailova N."/>
            <person name="Pati A."/>
            <person name="Wagner M."/>
            <person name="Woyke T."/>
            <person name="Ollivier B."/>
            <person name="Klenk H.P."/>
            <person name="Spring S."/>
            <person name="Loy A."/>
        </authorList>
    </citation>
    <scope>NUCLEOTIDE SEQUENCE [LARGE SCALE GENOMIC DNA]</scope>
    <source>
        <strain evidence="3">DSM 22704 / JCM 16185 / SJ4</strain>
    </source>
</reference>
<comment type="similarity">
    <text evidence="1">Belongs to the RutC family.</text>
</comment>
<dbReference type="GO" id="GO:0005829">
    <property type="term" value="C:cytosol"/>
    <property type="evidence" value="ECO:0007669"/>
    <property type="project" value="TreeGrafter"/>
</dbReference>
<accession>I4D1V7</accession>
<dbReference type="InterPro" id="IPR035959">
    <property type="entry name" value="RutC-like_sf"/>
</dbReference>
<dbReference type="PANTHER" id="PTHR11803:SF39">
    <property type="entry name" value="2-IMINOBUTANOATE_2-IMINOPROPANOATE DEAMINASE"/>
    <property type="match status" value="1"/>
</dbReference>
<dbReference type="InterPro" id="IPR006056">
    <property type="entry name" value="RidA"/>
</dbReference>